<dbReference type="PANTHER" id="PTHR30401">
    <property type="entry name" value="TRNA 2-SELENOURIDINE SYNTHASE"/>
    <property type="match status" value="1"/>
</dbReference>
<dbReference type="NCBIfam" id="NF008750">
    <property type="entry name" value="PRK11784.1-2"/>
    <property type="match status" value="1"/>
</dbReference>
<organism evidence="3 4">
    <name type="scientific">Tumebacillus lacus</name>
    <dbReference type="NCBI Taxonomy" id="2995335"/>
    <lineage>
        <taxon>Bacteria</taxon>
        <taxon>Bacillati</taxon>
        <taxon>Bacillota</taxon>
        <taxon>Bacilli</taxon>
        <taxon>Bacillales</taxon>
        <taxon>Alicyclobacillaceae</taxon>
        <taxon>Tumebacillus</taxon>
    </lineage>
</organism>
<dbReference type="PROSITE" id="PS50206">
    <property type="entry name" value="RHODANESE_3"/>
    <property type="match status" value="1"/>
</dbReference>
<name>A0ABT3WZA8_9BACL</name>
<comment type="caution">
    <text evidence="3">The sequence shown here is derived from an EMBL/GenBank/DDBJ whole genome shotgun (WGS) entry which is preliminary data.</text>
</comment>
<keyword evidence="3" id="KW-0808">Transferase</keyword>
<dbReference type="InterPro" id="IPR058840">
    <property type="entry name" value="AAA_SelU"/>
</dbReference>
<dbReference type="InterPro" id="IPR036873">
    <property type="entry name" value="Rhodanese-like_dom_sf"/>
</dbReference>
<dbReference type="NCBIfam" id="NF008752">
    <property type="entry name" value="PRK11784.1-4"/>
    <property type="match status" value="1"/>
</dbReference>
<dbReference type="GO" id="GO:0016740">
    <property type="term" value="F:transferase activity"/>
    <property type="evidence" value="ECO:0007669"/>
    <property type="project" value="UniProtKB-KW"/>
</dbReference>
<dbReference type="Pfam" id="PF26341">
    <property type="entry name" value="AAA_SelU"/>
    <property type="match status" value="1"/>
</dbReference>
<dbReference type="RefSeq" id="WP_267149856.1">
    <property type="nucleotide sequence ID" value="NZ_JAPMLT010000001.1"/>
</dbReference>
<dbReference type="InterPro" id="IPR017582">
    <property type="entry name" value="SelU"/>
</dbReference>
<proteinExistence type="predicted"/>
<evidence type="ECO:0000259" key="2">
    <source>
        <dbReference type="PROSITE" id="PS50206"/>
    </source>
</evidence>
<dbReference type="SUPFAM" id="SSF52540">
    <property type="entry name" value="P-loop containing nucleoside triphosphate hydrolases"/>
    <property type="match status" value="1"/>
</dbReference>
<dbReference type="EC" id="2.5.1.-" evidence="3"/>
<dbReference type="NCBIfam" id="TIGR03167">
    <property type="entry name" value="tRNA_sel_U_synt"/>
    <property type="match status" value="1"/>
</dbReference>
<reference evidence="3 4" key="1">
    <citation type="submission" date="2022-11" db="EMBL/GenBank/DDBJ databases">
        <title>Study of microbial diversity in lake waters.</title>
        <authorList>
            <person name="Zhang J."/>
        </authorList>
    </citation>
    <scope>NUCLEOTIDE SEQUENCE [LARGE SCALE GENOMIC DNA]</scope>
    <source>
        <strain evidence="3 4">DT12</strain>
    </source>
</reference>
<dbReference type="Gene3D" id="3.40.50.300">
    <property type="entry name" value="P-loop containing nucleotide triphosphate hydrolases"/>
    <property type="match status" value="1"/>
</dbReference>
<keyword evidence="1" id="KW-0711">Selenium</keyword>
<accession>A0ABT3WZA8</accession>
<dbReference type="EMBL" id="JAPMLT010000001">
    <property type="protein sequence ID" value="MCX7568615.1"/>
    <property type="molecule type" value="Genomic_DNA"/>
</dbReference>
<evidence type="ECO:0000313" key="4">
    <source>
        <dbReference type="Proteomes" id="UP001208017"/>
    </source>
</evidence>
<dbReference type="SUPFAM" id="SSF52821">
    <property type="entry name" value="Rhodanese/Cell cycle control phosphatase"/>
    <property type="match status" value="1"/>
</dbReference>
<protein>
    <submittedName>
        <fullName evidence="3">tRNA 2-selenouridine(34) synthase MnmH</fullName>
        <ecNumber evidence="3">2.5.1.-</ecNumber>
    </submittedName>
</protein>
<dbReference type="Gene3D" id="3.40.250.10">
    <property type="entry name" value="Rhodanese-like domain"/>
    <property type="match status" value="1"/>
</dbReference>
<gene>
    <name evidence="3" type="primary">mnmH</name>
    <name evidence="3" type="ORF">OS242_01355</name>
</gene>
<dbReference type="PANTHER" id="PTHR30401:SF0">
    <property type="entry name" value="TRNA 2-SELENOURIDINE SYNTHASE"/>
    <property type="match status" value="1"/>
</dbReference>
<dbReference type="Pfam" id="PF00581">
    <property type="entry name" value="Rhodanese"/>
    <property type="match status" value="1"/>
</dbReference>
<evidence type="ECO:0000313" key="3">
    <source>
        <dbReference type="EMBL" id="MCX7568615.1"/>
    </source>
</evidence>
<dbReference type="InterPro" id="IPR027417">
    <property type="entry name" value="P-loop_NTPase"/>
</dbReference>
<dbReference type="SMART" id="SM00450">
    <property type="entry name" value="RHOD"/>
    <property type="match status" value="1"/>
</dbReference>
<dbReference type="InterPro" id="IPR001763">
    <property type="entry name" value="Rhodanese-like_dom"/>
</dbReference>
<evidence type="ECO:0000256" key="1">
    <source>
        <dbReference type="ARBA" id="ARBA00023266"/>
    </source>
</evidence>
<feature type="domain" description="Rhodanese" evidence="2">
    <location>
        <begin position="13"/>
        <end position="134"/>
    </location>
</feature>
<dbReference type="Proteomes" id="UP001208017">
    <property type="component" value="Unassembled WGS sequence"/>
</dbReference>
<keyword evidence="4" id="KW-1185">Reference proteome</keyword>
<sequence length="372" mass="42357">MSFQEIGVHDIHNLQERILIDVRSPGEFAEGTIPGAVNVPLFTDEERAMIGTVYKRESPAAARRLAMLTVSPKIPQLVEQMEPLLAQGELVIFCWRGGMRSFAACTFMDLLKYPVRRLKGGYRAYRQMVIDYLDVYKGLTAPLIVLHGMTGVGKTRILQLLQERGQQVLDLEGMANHRGSVFGAIGLGEPHNQKTFDSLLFEELRLLDPSRPVYMEAESRRIGRSVMPEWLDRDKKAGLHVLIEAPMNKRVDRLFEDYIPHQNEAVQAGLAEALLSIQKRIRREDFEEMRDKLENKRYEEFCEQILGLYYDPKYRHKLASYDGEILTVDATDLDRAVAELERLGGQLIEQGDLAGYRQGLTEGLKERGVLLP</sequence>